<protein>
    <submittedName>
        <fullName evidence="1">Uncharacterized protein</fullName>
    </submittedName>
</protein>
<sequence>MGRPLGSKHTSPSLHSSHGAVGLAGSTYSSLESNQWWNGDHSCPGRESSLTIVGNNENKHMWTWCVSICVKRKLLLTVSKRINTWGGIRGQRGGIIFTL</sequence>
<comment type="caution">
    <text evidence="1">The sequence shown here is derived from an EMBL/GenBank/DDBJ whole genome shotgun (WGS) entry which is preliminary data.</text>
</comment>
<accession>A0A5E4BU15</accession>
<reference evidence="1" key="1">
    <citation type="submission" date="2019-04" db="EMBL/GenBank/DDBJ databases">
        <authorList>
            <person name="Alioto T."/>
            <person name="Alioto T."/>
        </authorList>
    </citation>
    <scope>NUCLEOTIDE SEQUENCE [LARGE SCALE GENOMIC DNA]</scope>
</reference>
<organism evidence="1 2">
    <name type="scientific">Marmota monax</name>
    <name type="common">Woodchuck</name>
    <dbReference type="NCBI Taxonomy" id="9995"/>
    <lineage>
        <taxon>Eukaryota</taxon>
        <taxon>Metazoa</taxon>
        <taxon>Chordata</taxon>
        <taxon>Craniata</taxon>
        <taxon>Vertebrata</taxon>
        <taxon>Euteleostomi</taxon>
        <taxon>Mammalia</taxon>
        <taxon>Eutheria</taxon>
        <taxon>Euarchontoglires</taxon>
        <taxon>Glires</taxon>
        <taxon>Rodentia</taxon>
        <taxon>Sciuromorpha</taxon>
        <taxon>Sciuridae</taxon>
        <taxon>Xerinae</taxon>
        <taxon>Marmotini</taxon>
        <taxon>Marmota</taxon>
    </lineage>
</organism>
<evidence type="ECO:0000313" key="1">
    <source>
        <dbReference type="EMBL" id="VTJ72796.1"/>
    </source>
</evidence>
<proteinExistence type="predicted"/>
<gene>
    <name evidence="1" type="ORF">MONAX_5E003148</name>
</gene>
<dbReference type="AlphaFoldDB" id="A0A5E4BU15"/>
<evidence type="ECO:0000313" key="2">
    <source>
        <dbReference type="Proteomes" id="UP000335636"/>
    </source>
</evidence>
<name>A0A5E4BU15_MARMO</name>
<dbReference type="Proteomes" id="UP000335636">
    <property type="component" value="Unassembled WGS sequence"/>
</dbReference>
<keyword evidence="2" id="KW-1185">Reference proteome</keyword>
<dbReference type="EMBL" id="CABDUW010000641">
    <property type="protein sequence ID" value="VTJ72796.1"/>
    <property type="molecule type" value="Genomic_DNA"/>
</dbReference>